<name>A0A6A5HTV8_CAERE</name>
<accession>A0A6A5HTV8</accession>
<dbReference type="AlphaFoldDB" id="A0A6A5HTV8"/>
<comment type="caution">
    <text evidence="1">The sequence shown here is derived from an EMBL/GenBank/DDBJ whole genome shotgun (WGS) entry which is preliminary data.</text>
</comment>
<reference evidence="1 2" key="1">
    <citation type="submission" date="2019-12" db="EMBL/GenBank/DDBJ databases">
        <title>Chromosome-level assembly of the Caenorhabditis remanei genome.</title>
        <authorList>
            <person name="Teterina A.A."/>
            <person name="Willis J.H."/>
            <person name="Phillips P.C."/>
        </authorList>
    </citation>
    <scope>NUCLEOTIDE SEQUENCE [LARGE SCALE GENOMIC DNA]</scope>
    <source>
        <strain evidence="1 2">PX506</strain>
        <tissue evidence="1">Whole organism</tissue>
    </source>
</reference>
<protein>
    <submittedName>
        <fullName evidence="1">Uncharacterized protein</fullName>
    </submittedName>
</protein>
<dbReference type="EMBL" id="WUAV01000001">
    <property type="protein sequence ID" value="KAF1771660.1"/>
    <property type="molecule type" value="Genomic_DNA"/>
</dbReference>
<dbReference type="KEGG" id="crq:GCK72_003487"/>
<dbReference type="Proteomes" id="UP000483820">
    <property type="component" value="Chromosome I"/>
</dbReference>
<dbReference type="CTD" id="78773634"/>
<proteinExistence type="predicted"/>
<organism evidence="1 2">
    <name type="scientific">Caenorhabditis remanei</name>
    <name type="common">Caenorhabditis vulgaris</name>
    <dbReference type="NCBI Taxonomy" id="31234"/>
    <lineage>
        <taxon>Eukaryota</taxon>
        <taxon>Metazoa</taxon>
        <taxon>Ecdysozoa</taxon>
        <taxon>Nematoda</taxon>
        <taxon>Chromadorea</taxon>
        <taxon>Rhabditida</taxon>
        <taxon>Rhabditina</taxon>
        <taxon>Rhabditomorpha</taxon>
        <taxon>Rhabditoidea</taxon>
        <taxon>Rhabditidae</taxon>
        <taxon>Peloderinae</taxon>
        <taxon>Caenorhabditis</taxon>
    </lineage>
</organism>
<evidence type="ECO:0000313" key="2">
    <source>
        <dbReference type="Proteomes" id="UP000483820"/>
    </source>
</evidence>
<evidence type="ECO:0000313" key="1">
    <source>
        <dbReference type="EMBL" id="KAF1771660.1"/>
    </source>
</evidence>
<gene>
    <name evidence="1" type="ORF">GCK72_003487</name>
</gene>
<sequence length="88" mass="9951">MVRKGLSTGRLSTQISGDRPWIRVSRTGDTRHVIQCIRRPYHILHCQRGLSRRQKYGTILFLIVCIVRLLGTPHESGGARRGAICPSE</sequence>
<dbReference type="RefSeq" id="XP_053592728.1">
    <property type="nucleotide sequence ID" value="XM_053724083.1"/>
</dbReference>
<dbReference type="GeneID" id="78773634"/>